<dbReference type="EMBL" id="JAVDPY010000001">
    <property type="protein sequence ID" value="MDR6332280.1"/>
    <property type="molecule type" value="Genomic_DNA"/>
</dbReference>
<evidence type="ECO:0000313" key="5">
    <source>
        <dbReference type="Proteomes" id="UP001245370"/>
    </source>
</evidence>
<evidence type="ECO:0000313" key="3">
    <source>
        <dbReference type="EMBL" id="MDR6332280.1"/>
    </source>
</evidence>
<gene>
    <name evidence="3" type="ORF">GGQ86_000727</name>
    <name evidence="2" type="ORF">XFLAVUS301_16450</name>
</gene>
<evidence type="ECO:0000256" key="1">
    <source>
        <dbReference type="SAM" id="Phobius"/>
    </source>
</evidence>
<evidence type="ECO:0000313" key="4">
    <source>
        <dbReference type="Proteomes" id="UP001144397"/>
    </source>
</evidence>
<reference evidence="3 5" key="2">
    <citation type="submission" date="2023-07" db="EMBL/GenBank/DDBJ databases">
        <title>Genomic Encyclopedia of Type Strains, Phase IV (KMG-IV): sequencing the most valuable type-strain genomes for metagenomic binning, comparative biology and taxonomic classification.</title>
        <authorList>
            <person name="Goeker M."/>
        </authorList>
    </citation>
    <scope>NUCLEOTIDE SEQUENCE [LARGE SCALE GENOMIC DNA]</scope>
    <source>
        <strain evidence="3 5">DSM 338</strain>
    </source>
</reference>
<feature type="transmembrane region" description="Helical" evidence="1">
    <location>
        <begin position="37"/>
        <end position="59"/>
    </location>
</feature>
<reference evidence="2" key="1">
    <citation type="submission" date="2022-12" db="EMBL/GenBank/DDBJ databases">
        <title>Reference genome sequencing for broad-spectrum identification of bacterial and archaeal isolates by mass spectrometry.</title>
        <authorList>
            <person name="Sekiguchi Y."/>
            <person name="Tourlousse D.M."/>
        </authorList>
    </citation>
    <scope>NUCLEOTIDE SEQUENCE</scope>
    <source>
        <strain evidence="2">301</strain>
    </source>
</reference>
<feature type="transmembrane region" description="Helical" evidence="1">
    <location>
        <begin position="96"/>
        <end position="116"/>
    </location>
</feature>
<dbReference type="Proteomes" id="UP001245370">
    <property type="component" value="Unassembled WGS sequence"/>
</dbReference>
<sequence>MFDPTTLTGLHTWISLIAIVLGIPVTLALMRGERAGAGITAAFLALAFLTSATGFLFPFSGVKPSHVVGAIALVVVLVAAYALYGAGRVGVWRPVYAAAAVASLYFLVFVAVAQAFAKVPALAALAPTQSEPPFAIAQGVVLLAFVIVGTLAARARPASVPA</sequence>
<dbReference type="GeneID" id="95762434"/>
<dbReference type="EMBL" id="BSDO01000002">
    <property type="protein sequence ID" value="GLI21971.1"/>
    <property type="molecule type" value="Genomic_DNA"/>
</dbReference>
<proteinExistence type="predicted"/>
<feature type="transmembrane region" description="Helical" evidence="1">
    <location>
        <begin position="12"/>
        <end position="30"/>
    </location>
</feature>
<keyword evidence="1" id="KW-0472">Membrane</keyword>
<dbReference type="Proteomes" id="UP001144397">
    <property type="component" value="Unassembled WGS sequence"/>
</dbReference>
<evidence type="ECO:0000313" key="2">
    <source>
        <dbReference type="EMBL" id="GLI21971.1"/>
    </source>
</evidence>
<feature type="transmembrane region" description="Helical" evidence="1">
    <location>
        <begin position="65"/>
        <end position="84"/>
    </location>
</feature>
<dbReference type="AlphaFoldDB" id="A0A9W6CGW0"/>
<keyword evidence="5" id="KW-1185">Reference proteome</keyword>
<feature type="transmembrane region" description="Helical" evidence="1">
    <location>
        <begin position="136"/>
        <end position="153"/>
    </location>
</feature>
<organism evidence="2 4">
    <name type="scientific">Xanthobacter flavus</name>
    <dbReference type="NCBI Taxonomy" id="281"/>
    <lineage>
        <taxon>Bacteria</taxon>
        <taxon>Pseudomonadati</taxon>
        <taxon>Pseudomonadota</taxon>
        <taxon>Alphaproteobacteria</taxon>
        <taxon>Hyphomicrobiales</taxon>
        <taxon>Xanthobacteraceae</taxon>
        <taxon>Xanthobacter</taxon>
    </lineage>
</organism>
<protein>
    <submittedName>
        <fullName evidence="2">Membrane protein</fullName>
    </submittedName>
</protein>
<name>A0A9W6CGW0_XANFL</name>
<keyword evidence="1" id="KW-1133">Transmembrane helix</keyword>
<accession>A0A9W6CGW0</accession>
<keyword evidence="1" id="KW-0812">Transmembrane</keyword>
<comment type="caution">
    <text evidence="2">The sequence shown here is derived from an EMBL/GenBank/DDBJ whole genome shotgun (WGS) entry which is preliminary data.</text>
</comment>
<dbReference type="RefSeq" id="WP_281806953.1">
    <property type="nucleotide sequence ID" value="NZ_BSDO01000002.1"/>
</dbReference>